<proteinExistence type="predicted"/>
<comment type="caution">
    <text evidence="1">The sequence shown here is derived from an EMBL/GenBank/DDBJ whole genome shotgun (WGS) entry which is preliminary data.</text>
</comment>
<reference evidence="1 2" key="1">
    <citation type="journal article" date="2021" name="Elife">
        <title>Chloroplast acquisition without the gene transfer in kleptoplastic sea slugs, Plakobranchus ocellatus.</title>
        <authorList>
            <person name="Maeda T."/>
            <person name="Takahashi S."/>
            <person name="Yoshida T."/>
            <person name="Shimamura S."/>
            <person name="Takaki Y."/>
            <person name="Nagai Y."/>
            <person name="Toyoda A."/>
            <person name="Suzuki Y."/>
            <person name="Arimoto A."/>
            <person name="Ishii H."/>
            <person name="Satoh N."/>
            <person name="Nishiyama T."/>
            <person name="Hasebe M."/>
            <person name="Maruyama T."/>
            <person name="Minagawa J."/>
            <person name="Obokata J."/>
            <person name="Shigenobu S."/>
        </authorList>
    </citation>
    <scope>NUCLEOTIDE SEQUENCE [LARGE SCALE GENOMIC DNA]</scope>
</reference>
<evidence type="ECO:0000313" key="2">
    <source>
        <dbReference type="Proteomes" id="UP000762676"/>
    </source>
</evidence>
<sequence length="146" mass="16295">MILRHPIFLQLFVLSKNMYSGSPVGRCITALERNKSQHDPLCVKELTQGMRVVFALEEITHTETNRYPNIANTQEATRWTTLLRMRVCVGSCALCTLGGPVAEAALALRDGNEAWRLLSCRSVRARGEEDCDTVVRLDIGRPVHAS</sequence>
<gene>
    <name evidence="1" type="ORF">ElyMa_004564500</name>
</gene>
<keyword evidence="2" id="KW-1185">Reference proteome</keyword>
<dbReference type="Proteomes" id="UP000762676">
    <property type="component" value="Unassembled WGS sequence"/>
</dbReference>
<dbReference type="AlphaFoldDB" id="A0AAV4HSS9"/>
<evidence type="ECO:0008006" key="3">
    <source>
        <dbReference type="Google" id="ProtNLM"/>
    </source>
</evidence>
<name>A0AAV4HSS9_9GAST</name>
<organism evidence="1 2">
    <name type="scientific">Elysia marginata</name>
    <dbReference type="NCBI Taxonomy" id="1093978"/>
    <lineage>
        <taxon>Eukaryota</taxon>
        <taxon>Metazoa</taxon>
        <taxon>Spiralia</taxon>
        <taxon>Lophotrochozoa</taxon>
        <taxon>Mollusca</taxon>
        <taxon>Gastropoda</taxon>
        <taxon>Heterobranchia</taxon>
        <taxon>Euthyneura</taxon>
        <taxon>Panpulmonata</taxon>
        <taxon>Sacoglossa</taxon>
        <taxon>Placobranchoidea</taxon>
        <taxon>Plakobranchidae</taxon>
        <taxon>Elysia</taxon>
    </lineage>
</organism>
<protein>
    <recommendedName>
        <fullName evidence="3">Secreted protein</fullName>
    </recommendedName>
</protein>
<dbReference type="EMBL" id="BMAT01009187">
    <property type="protein sequence ID" value="GFS00785.1"/>
    <property type="molecule type" value="Genomic_DNA"/>
</dbReference>
<evidence type="ECO:0000313" key="1">
    <source>
        <dbReference type="EMBL" id="GFS00785.1"/>
    </source>
</evidence>
<accession>A0AAV4HSS9</accession>